<reference evidence="1" key="1">
    <citation type="submission" date="2017-12" db="EMBL/GenBank/DDBJ databases">
        <title>Sequencing the genomes of 1000 Actinobacteria strains.</title>
        <authorList>
            <person name="Klenk H.-P."/>
        </authorList>
    </citation>
    <scope>NUCLEOTIDE SEQUENCE [LARGE SCALE GENOMIC DNA]</scope>
    <source>
        <strain evidence="1">DSM 44228</strain>
    </source>
</reference>
<dbReference type="InterPro" id="IPR014543">
    <property type="entry name" value="UCP028291"/>
</dbReference>
<dbReference type="STRING" id="994479.GCA_000194155_03062"/>
<keyword evidence="2" id="KW-1185">Reference proteome</keyword>
<evidence type="ECO:0008006" key="3">
    <source>
        <dbReference type="Google" id="ProtNLM"/>
    </source>
</evidence>
<organism evidence="1 2">
    <name type="scientific">Saccharopolyspora spinosa</name>
    <dbReference type="NCBI Taxonomy" id="60894"/>
    <lineage>
        <taxon>Bacteria</taxon>
        <taxon>Bacillati</taxon>
        <taxon>Actinomycetota</taxon>
        <taxon>Actinomycetes</taxon>
        <taxon>Pseudonocardiales</taxon>
        <taxon>Pseudonocardiaceae</taxon>
        <taxon>Saccharopolyspora</taxon>
    </lineage>
</organism>
<gene>
    <name evidence="1" type="ORF">A8926_2379</name>
</gene>
<accession>A0A2N3XVQ8</accession>
<comment type="caution">
    <text evidence="1">The sequence shown here is derived from an EMBL/GenBank/DDBJ whole genome shotgun (WGS) entry which is preliminary data.</text>
</comment>
<evidence type="ECO:0000313" key="2">
    <source>
        <dbReference type="Proteomes" id="UP000233786"/>
    </source>
</evidence>
<dbReference type="AlphaFoldDB" id="A0A2N3XVQ8"/>
<name>A0A2N3XVQ8_SACSN</name>
<dbReference type="RefSeq" id="WP_237710552.1">
    <property type="nucleotide sequence ID" value="NZ_CP061007.1"/>
</dbReference>
<sequence>MTIRSQAKVGTDKPARYAKQLSSHLGHRCAVSEEPGGIRITLPADSGVGSCLLVNESDVLALHAEAENAEVLDRVQDVVGRHLERFGQRDELKVNWTND</sequence>
<dbReference type="Gene3D" id="3.30.310.50">
    <property type="entry name" value="Alpha-D-phosphohexomutase, C-terminal domain"/>
    <property type="match status" value="1"/>
</dbReference>
<dbReference type="Proteomes" id="UP000233786">
    <property type="component" value="Unassembled WGS sequence"/>
</dbReference>
<dbReference type="Pfam" id="PF09981">
    <property type="entry name" value="DUF2218"/>
    <property type="match status" value="1"/>
</dbReference>
<evidence type="ECO:0000313" key="1">
    <source>
        <dbReference type="EMBL" id="PKW14735.1"/>
    </source>
</evidence>
<proteinExistence type="predicted"/>
<protein>
    <recommendedName>
        <fullName evidence="3">DUF2218 domain-containing protein</fullName>
    </recommendedName>
</protein>
<dbReference type="EMBL" id="PJNB01000001">
    <property type="protein sequence ID" value="PKW14735.1"/>
    <property type="molecule type" value="Genomic_DNA"/>
</dbReference>